<accession>A0A316EV26</accession>
<evidence type="ECO:0000259" key="7">
    <source>
        <dbReference type="Pfam" id="PF00482"/>
    </source>
</evidence>
<feature type="transmembrane region" description="Helical" evidence="6">
    <location>
        <begin position="120"/>
        <end position="140"/>
    </location>
</feature>
<evidence type="ECO:0000256" key="4">
    <source>
        <dbReference type="ARBA" id="ARBA00022989"/>
    </source>
</evidence>
<evidence type="ECO:0000256" key="3">
    <source>
        <dbReference type="ARBA" id="ARBA00022692"/>
    </source>
</evidence>
<dbReference type="Gene3D" id="1.20.81.30">
    <property type="entry name" value="Type II secretion system (T2SS), domain F"/>
    <property type="match status" value="1"/>
</dbReference>
<dbReference type="RefSeq" id="WP_109580330.1">
    <property type="nucleotide sequence ID" value="NZ_QGGT01000001.1"/>
</dbReference>
<dbReference type="InterPro" id="IPR018076">
    <property type="entry name" value="T2SS_GspF_dom"/>
</dbReference>
<evidence type="ECO:0000256" key="2">
    <source>
        <dbReference type="ARBA" id="ARBA00022475"/>
    </source>
</evidence>
<reference evidence="8 9" key="1">
    <citation type="submission" date="2018-05" db="EMBL/GenBank/DDBJ databases">
        <title>Genomic Encyclopedia of Type Strains, Phase IV (KMG-V): Genome sequencing to study the core and pangenomes of soil and plant-associated prokaryotes.</title>
        <authorList>
            <person name="Whitman W."/>
        </authorList>
    </citation>
    <scope>NUCLEOTIDE SEQUENCE [LARGE SCALE GENOMIC DNA]</scope>
    <source>
        <strain evidence="8 9">SLV-132</strain>
    </source>
</reference>
<dbReference type="PANTHER" id="PTHR35007:SF1">
    <property type="entry name" value="PILUS ASSEMBLY PROTEIN"/>
    <property type="match status" value="1"/>
</dbReference>
<keyword evidence="4 6" id="KW-1133">Transmembrane helix</keyword>
<comment type="caution">
    <text evidence="8">The sequence shown here is derived from an EMBL/GenBank/DDBJ whole genome shotgun (WGS) entry which is preliminary data.</text>
</comment>
<dbReference type="EMBL" id="QGGT01000001">
    <property type="protein sequence ID" value="PWK36504.1"/>
    <property type="molecule type" value="Genomic_DNA"/>
</dbReference>
<evidence type="ECO:0000313" key="9">
    <source>
        <dbReference type="Proteomes" id="UP000245754"/>
    </source>
</evidence>
<dbReference type="InterPro" id="IPR042094">
    <property type="entry name" value="T2SS_GspF_sf"/>
</dbReference>
<keyword evidence="9" id="KW-1185">Reference proteome</keyword>
<protein>
    <submittedName>
        <fullName evidence="8">Tight adherence protein B</fullName>
    </submittedName>
</protein>
<dbReference type="Proteomes" id="UP000245754">
    <property type="component" value="Unassembled WGS sequence"/>
</dbReference>
<dbReference type="Pfam" id="PF00482">
    <property type="entry name" value="T2SSF"/>
    <property type="match status" value="1"/>
</dbReference>
<evidence type="ECO:0000256" key="1">
    <source>
        <dbReference type="ARBA" id="ARBA00004651"/>
    </source>
</evidence>
<gene>
    <name evidence="8" type="ORF">C7419_101360</name>
</gene>
<feature type="transmembrane region" description="Helical" evidence="6">
    <location>
        <begin position="95"/>
        <end position="114"/>
    </location>
</feature>
<feature type="transmembrane region" description="Helical" evidence="6">
    <location>
        <begin position="299"/>
        <end position="318"/>
    </location>
</feature>
<evidence type="ECO:0000313" key="8">
    <source>
        <dbReference type="EMBL" id="PWK36504.1"/>
    </source>
</evidence>
<dbReference type="AlphaFoldDB" id="A0A316EV26"/>
<feature type="transmembrane region" description="Helical" evidence="6">
    <location>
        <begin position="6"/>
        <end position="27"/>
    </location>
</feature>
<comment type="subcellular location">
    <subcellularLocation>
        <location evidence="1">Cell membrane</location>
        <topology evidence="1">Multi-pass membrane protein</topology>
    </subcellularLocation>
</comment>
<evidence type="ECO:0000256" key="5">
    <source>
        <dbReference type="ARBA" id="ARBA00023136"/>
    </source>
</evidence>
<dbReference type="GO" id="GO:0005886">
    <property type="term" value="C:plasma membrane"/>
    <property type="evidence" value="ECO:0007669"/>
    <property type="project" value="UniProtKB-SubCell"/>
</dbReference>
<dbReference type="OrthoDB" id="597333at2"/>
<feature type="domain" description="Type II secretion system protein GspF" evidence="7">
    <location>
        <begin position="159"/>
        <end position="283"/>
    </location>
</feature>
<dbReference type="PANTHER" id="PTHR35007">
    <property type="entry name" value="INTEGRAL MEMBRANE PROTEIN-RELATED"/>
    <property type="match status" value="1"/>
</dbReference>
<feature type="transmembrane region" description="Helical" evidence="6">
    <location>
        <begin position="267"/>
        <end position="287"/>
    </location>
</feature>
<proteinExistence type="predicted"/>
<keyword evidence="3 6" id="KW-0812">Transmembrane</keyword>
<keyword evidence="2" id="KW-1003">Cell membrane</keyword>
<evidence type="ECO:0000256" key="6">
    <source>
        <dbReference type="SAM" id="Phobius"/>
    </source>
</evidence>
<organism evidence="8 9">
    <name type="scientific">Cupriavidus plantarum</name>
    <dbReference type="NCBI Taxonomy" id="942865"/>
    <lineage>
        <taxon>Bacteria</taxon>
        <taxon>Pseudomonadati</taxon>
        <taxon>Pseudomonadota</taxon>
        <taxon>Betaproteobacteria</taxon>
        <taxon>Burkholderiales</taxon>
        <taxon>Burkholderiaceae</taxon>
        <taxon>Cupriavidus</taxon>
    </lineage>
</organism>
<name>A0A316EV26_9BURK</name>
<keyword evidence="5 6" id="KW-0472">Membrane</keyword>
<sequence length="326" mass="36238">MDNTLIGFALSLFIAIVVMLALGYQWWMRRHSAAARRFDRRLRAVSEASWQDDGGAGSIVKDRAFSRSPFVAALLKRMPRIDALDRLLMQSGLRWNVSTFTTITLLPPLALWLLGKLLGVPDLMLSAACAGWLALPFWHVQRRRARRLARIEMQLPEAADMISRALRAGHSFSSALDMAGAELSDPLGAEFRTTFDEINYGASMHDALKNLAERAPLPDLRYLVIAVLIQRESGGNLAEILGNVAHIIRERMKLVGQVRVLSAEGRLSGIILALLPFALSGAMYLVNPGFLKPLRNDPAGPWIVGYALLLMALGLLWMRRIVRIHI</sequence>